<dbReference type="PROSITE" id="PS51419">
    <property type="entry name" value="RAB"/>
    <property type="match status" value="1"/>
</dbReference>
<dbReference type="FunFam" id="3.40.50.300:FF:001447">
    <property type="entry name" value="Ras-related protein Rab-1B"/>
    <property type="match status" value="1"/>
</dbReference>
<dbReference type="Gene3D" id="3.40.50.300">
    <property type="entry name" value="P-loop containing nucleotide triphosphate hydrolases"/>
    <property type="match status" value="1"/>
</dbReference>
<dbReference type="InterPro" id="IPR008147">
    <property type="entry name" value="Gln_synt_N"/>
</dbReference>
<comment type="caution">
    <text evidence="6">The sequence shown here is derived from an EMBL/GenBank/DDBJ whole genome shotgun (WGS) entry which is preliminary data.</text>
</comment>
<dbReference type="SMART" id="SM00173">
    <property type="entry name" value="RAS"/>
    <property type="match status" value="1"/>
</dbReference>
<dbReference type="Pfam" id="PF00071">
    <property type="entry name" value="Ras"/>
    <property type="match status" value="2"/>
</dbReference>
<reference evidence="6 7" key="1">
    <citation type="submission" date="2020-08" db="EMBL/GenBank/DDBJ databases">
        <title>Plant Genome Project.</title>
        <authorList>
            <person name="Zhang R.-G."/>
        </authorList>
    </citation>
    <scope>NUCLEOTIDE SEQUENCE [LARGE SCALE GENOMIC DNA]</scope>
    <source>
        <tissue evidence="6">Rhizome</tissue>
    </source>
</reference>
<evidence type="ECO:0000256" key="3">
    <source>
        <dbReference type="SAM" id="Phobius"/>
    </source>
</evidence>
<dbReference type="SMART" id="SM01230">
    <property type="entry name" value="Gln-synt_C"/>
    <property type="match status" value="1"/>
</dbReference>
<dbReference type="InterPro" id="IPR005225">
    <property type="entry name" value="Small_GTP-bd"/>
</dbReference>
<dbReference type="Pfam" id="PF04909">
    <property type="entry name" value="Amidohydro_2"/>
    <property type="match status" value="1"/>
</dbReference>
<dbReference type="InterPro" id="IPR006680">
    <property type="entry name" value="Amidohydro-rel"/>
</dbReference>
<keyword evidence="7" id="KW-1185">Reference proteome</keyword>
<dbReference type="GO" id="GO:0006542">
    <property type="term" value="P:glutamine biosynthetic process"/>
    <property type="evidence" value="ECO:0007669"/>
    <property type="project" value="InterPro"/>
</dbReference>
<dbReference type="Pfam" id="PF00120">
    <property type="entry name" value="Gln-synt_C"/>
    <property type="match status" value="1"/>
</dbReference>
<dbReference type="InterPro" id="IPR032466">
    <property type="entry name" value="Metal_Hydrolase"/>
</dbReference>
<dbReference type="GO" id="GO:0003924">
    <property type="term" value="F:GTPase activity"/>
    <property type="evidence" value="ECO:0007669"/>
    <property type="project" value="InterPro"/>
</dbReference>
<dbReference type="InterPro" id="IPR014746">
    <property type="entry name" value="Gln_synth/guanido_kin_cat_dom"/>
</dbReference>
<dbReference type="Gene3D" id="3.20.20.140">
    <property type="entry name" value="Metal-dependent hydrolases"/>
    <property type="match status" value="1"/>
</dbReference>
<dbReference type="SMART" id="SM00175">
    <property type="entry name" value="RAB"/>
    <property type="match status" value="1"/>
</dbReference>
<dbReference type="SMART" id="SM00174">
    <property type="entry name" value="RHO"/>
    <property type="match status" value="1"/>
</dbReference>
<dbReference type="GO" id="GO:0005525">
    <property type="term" value="F:GTP binding"/>
    <property type="evidence" value="ECO:0007669"/>
    <property type="project" value="InterPro"/>
</dbReference>
<dbReference type="NCBIfam" id="TIGR00231">
    <property type="entry name" value="small_GTP"/>
    <property type="match status" value="1"/>
</dbReference>
<dbReference type="SUPFAM" id="SSF52540">
    <property type="entry name" value="P-loop containing nucleoside triphosphate hydrolases"/>
    <property type="match status" value="1"/>
</dbReference>
<keyword evidence="3" id="KW-1133">Transmembrane helix</keyword>
<keyword evidence="3" id="KW-0812">Transmembrane</keyword>
<dbReference type="InterPro" id="IPR036651">
    <property type="entry name" value="Gln_synt_N_sf"/>
</dbReference>
<evidence type="ECO:0008006" key="8">
    <source>
        <dbReference type="Google" id="ProtNLM"/>
    </source>
</evidence>
<feature type="domain" description="GS beta-grasp" evidence="4">
    <location>
        <begin position="423"/>
        <end position="517"/>
    </location>
</feature>
<keyword evidence="3" id="KW-0472">Membrane</keyword>
<evidence type="ECO:0000259" key="5">
    <source>
        <dbReference type="PROSITE" id="PS51987"/>
    </source>
</evidence>
<dbReference type="PROSITE" id="PS51421">
    <property type="entry name" value="RAS"/>
    <property type="match status" value="1"/>
</dbReference>
<dbReference type="GO" id="GO:0004356">
    <property type="term" value="F:glutamine synthetase activity"/>
    <property type="evidence" value="ECO:0007669"/>
    <property type="project" value="InterPro"/>
</dbReference>
<evidence type="ECO:0000256" key="1">
    <source>
        <dbReference type="PROSITE-ProRule" id="PRU01330"/>
    </source>
</evidence>
<dbReference type="AlphaFoldDB" id="A0A8J5HEG9"/>
<protein>
    <recommendedName>
        <fullName evidence="8">Glutamine synthetase</fullName>
    </recommendedName>
</protein>
<dbReference type="EMBL" id="JACMSC010000005">
    <property type="protein sequence ID" value="KAG6522461.1"/>
    <property type="molecule type" value="Genomic_DNA"/>
</dbReference>
<evidence type="ECO:0000259" key="4">
    <source>
        <dbReference type="PROSITE" id="PS51986"/>
    </source>
</evidence>
<dbReference type="FunFam" id="3.30.590.10:FF:000012">
    <property type="entry name" value="Glutamate-ammonia ligase"/>
    <property type="match status" value="1"/>
</dbReference>
<dbReference type="PRINTS" id="PR00449">
    <property type="entry name" value="RASTRNSFRMNG"/>
</dbReference>
<sequence>MEDKYRELKAAVEAVSAVDAHAHNLVDVHSSFPFLRCFSEAEGDALPFAPHTLSFKRSLRDLAVLYGCEASMSSLEHHRESLGLLSISAKCLGAANLSAIFLDDGIQFDKMNDWEWHKSFVPAVGRILRIEHLAETILNDDAHRTSEWTIELFIEEFLARMKLYLFLNFISFAERIVALKSIAAYRSGLEIDTEVSKSDAERGLLEDLNGWYAGRPLRIKNKSFIDFLFTCSLEVALSYDLPMQIQTGFGDKDLDLRLSNPLHLRKVLEDKRFSKSKIVLLHALYPFSKEASYLASVYSQIYLDFGLAVPKLSVQGMIASMKELLELAPIKKASLFVMFSSDGYAFPETFFLGSKRAREVVFNVLARACGDGDLTVSESLEAIEDIFRRNALQLYKFNGLVGSIESQGAVSLNVTSKIPPYEDGVAFVRIIWVDASAQHRCRVIPVSRFYEVVKNTGVGLTMASMGMSSFCDGPADGTNLTAVGEIRLIPDLSTKHRIPWANQEEMVLGDMKINATEAWEYCPRNALRRLTRILMDEFNLTMNAGFENEFYLLKNVTSDGKERWVPFDKTRYCSTSAFDAASPIFQEVNSALKALGIAVEQLHAEAGQGQFEISLGHKDANLAADNLIYAREVIRSIATKHGLLATFLPKYRLDDFGSGSHVHLSLWESGRNVFMGSNLSKTRHGMSELGEQFLAGVYYHLPSIFAFTAPLPNSYDRIQPNTCSGAYYCWGKENREAPIRTACPPGVSADLVSNFEIKSFDGCANPYLALAAIVAAGIDGLRRNLKLPEPVASVDVCGTETNPSDHDSELGRMPKELSEAVEALSQDKVLIEFLGEKLVTAVIAIRQSDVKHFAPKSDAFKELIYLSFEFYVIIIIIIIFIVVSILVNRSGRGLNPTVPAGPSVIIPRNAVDDRRDRGLLECVLCPGVESSPCGAALGAMTSSSSGPGNSCHYSFKILLIGDTGVGKSSLLVSFISNHLVDLDLSPTIGVDFKIKHLTIADKKLKLTIWDTGVRVQHTDINANDYAKSLDVWETDNAKIITWINNSVSHSIGAQLAKYKTTKETTKNPHYFAAGQERFRTLTTSYYRGSQGIILVYDVTKRDTFTNIADVWIKEIELYATNHNCVKVLVGNKADKESERMVTSEEGMAFANEYKCLFLECSAKTRSNVERCFEELALKILEVPELLKEGSAPAKRNILKQKQDQRANHQGGCCS</sequence>
<dbReference type="InterPro" id="IPR027417">
    <property type="entry name" value="P-loop_NTPase"/>
</dbReference>
<evidence type="ECO:0000313" key="7">
    <source>
        <dbReference type="Proteomes" id="UP000734854"/>
    </source>
</evidence>
<evidence type="ECO:0000256" key="2">
    <source>
        <dbReference type="RuleBase" id="RU000384"/>
    </source>
</evidence>
<feature type="transmembrane region" description="Helical" evidence="3">
    <location>
        <begin position="863"/>
        <end position="887"/>
    </location>
</feature>
<dbReference type="SUPFAM" id="SSF54368">
    <property type="entry name" value="Glutamine synthetase, N-terminal domain"/>
    <property type="match status" value="1"/>
</dbReference>
<dbReference type="Gene3D" id="3.30.590.10">
    <property type="entry name" value="Glutamine synthetase/guanido kinase, catalytic domain"/>
    <property type="match status" value="1"/>
</dbReference>
<organism evidence="6 7">
    <name type="scientific">Zingiber officinale</name>
    <name type="common">Ginger</name>
    <name type="synonym">Amomum zingiber</name>
    <dbReference type="NCBI Taxonomy" id="94328"/>
    <lineage>
        <taxon>Eukaryota</taxon>
        <taxon>Viridiplantae</taxon>
        <taxon>Streptophyta</taxon>
        <taxon>Embryophyta</taxon>
        <taxon>Tracheophyta</taxon>
        <taxon>Spermatophyta</taxon>
        <taxon>Magnoliopsida</taxon>
        <taxon>Liliopsida</taxon>
        <taxon>Zingiberales</taxon>
        <taxon>Zingiberaceae</taxon>
        <taxon>Zingiber</taxon>
    </lineage>
</organism>
<comment type="similarity">
    <text evidence="1 2">Belongs to the glutamine synthetase family.</text>
</comment>
<dbReference type="InterPro" id="IPR008146">
    <property type="entry name" value="Gln_synth_cat_dom"/>
</dbReference>
<dbReference type="PROSITE" id="PS51986">
    <property type="entry name" value="GS_BETA_GRASP"/>
    <property type="match status" value="1"/>
</dbReference>
<dbReference type="InterPro" id="IPR001806">
    <property type="entry name" value="Small_GTPase"/>
</dbReference>
<dbReference type="FunFam" id="3.10.20.70:FF:000009">
    <property type="entry name" value="Glutamate-ammonia ligase"/>
    <property type="match status" value="1"/>
</dbReference>
<dbReference type="PANTHER" id="PTHR43383:SF2">
    <property type="entry name" value="AMIDOHYDROLASE 2 FAMILY PROTEIN"/>
    <property type="match status" value="1"/>
</dbReference>
<dbReference type="Gene3D" id="3.10.20.70">
    <property type="entry name" value="Glutamine synthetase, N-terminal domain"/>
    <property type="match status" value="1"/>
</dbReference>
<dbReference type="PANTHER" id="PTHR43383">
    <property type="entry name" value="NODULIN 6"/>
    <property type="match status" value="1"/>
</dbReference>
<gene>
    <name evidence="6" type="ORF">ZIOFF_019601</name>
</gene>
<accession>A0A8J5HEG9</accession>
<dbReference type="PROSITE" id="PS51987">
    <property type="entry name" value="GS_CATALYTIC"/>
    <property type="match status" value="1"/>
</dbReference>
<proteinExistence type="inferred from homology"/>
<dbReference type="FunFam" id="3.20.20.140:FF:000046">
    <property type="entry name" value="Glutamate-ammonia ligase"/>
    <property type="match status" value="1"/>
</dbReference>
<evidence type="ECO:0000313" key="6">
    <source>
        <dbReference type="EMBL" id="KAG6522461.1"/>
    </source>
</evidence>
<feature type="domain" description="GS catalytic" evidence="5">
    <location>
        <begin position="523"/>
        <end position="887"/>
    </location>
</feature>
<name>A0A8J5HEG9_ZINOF</name>
<dbReference type="SUPFAM" id="SSF51556">
    <property type="entry name" value="Metallo-dependent hydrolases"/>
    <property type="match status" value="1"/>
</dbReference>
<dbReference type="SUPFAM" id="SSF55931">
    <property type="entry name" value="Glutamine synthetase/guanido kinase"/>
    <property type="match status" value="1"/>
</dbReference>
<dbReference type="Proteomes" id="UP000734854">
    <property type="component" value="Unassembled WGS sequence"/>
</dbReference>